<dbReference type="Proteomes" id="UP000270021">
    <property type="component" value="Chromosome"/>
</dbReference>
<keyword evidence="1" id="KW-0808">Transferase</keyword>
<dbReference type="KEGG" id="fsl:EJO69_04415"/>
<dbReference type="GO" id="GO:0019748">
    <property type="term" value="P:secondary metabolic process"/>
    <property type="evidence" value="ECO:0007669"/>
    <property type="project" value="InterPro"/>
</dbReference>
<evidence type="ECO:0000313" key="2">
    <source>
        <dbReference type="Proteomes" id="UP000270021"/>
    </source>
</evidence>
<dbReference type="OrthoDB" id="3638028at2"/>
<accession>A0A3S8Z856</accession>
<protein>
    <submittedName>
        <fullName evidence="1">Kinase</fullName>
    </submittedName>
</protein>
<proteinExistence type="predicted"/>
<dbReference type="EMBL" id="CP034438">
    <property type="protein sequence ID" value="AZN29634.1"/>
    <property type="molecule type" value="Genomic_DNA"/>
</dbReference>
<dbReference type="SUPFAM" id="SSF56112">
    <property type="entry name" value="Protein kinase-like (PK-like)"/>
    <property type="match status" value="1"/>
</dbReference>
<name>A0A3S8Z856_9ACTO</name>
<keyword evidence="1" id="KW-0418">Kinase</keyword>
<dbReference type="InterPro" id="IPR006748">
    <property type="entry name" value="NH2Glyco/OHUrea_AB-resist_kin"/>
</dbReference>
<dbReference type="GO" id="GO:0016773">
    <property type="term" value="F:phosphotransferase activity, alcohol group as acceptor"/>
    <property type="evidence" value="ECO:0007669"/>
    <property type="project" value="InterPro"/>
</dbReference>
<gene>
    <name evidence="1" type="ORF">EJO69_04415</name>
</gene>
<reference evidence="1 2" key="1">
    <citation type="submission" date="2018-12" db="EMBL/GenBank/DDBJ databases">
        <title>Complete genome sequence of Flaviflexus salsibiostraticola KCTC 33148.</title>
        <authorList>
            <person name="Bae J.-W."/>
        </authorList>
    </citation>
    <scope>NUCLEOTIDE SEQUENCE [LARGE SCALE GENOMIC DNA]</scope>
    <source>
        <strain evidence="1 2">KCTC 33148</strain>
    </source>
</reference>
<keyword evidence="2" id="KW-1185">Reference proteome</keyword>
<organism evidence="1 2">
    <name type="scientific">Flaviflexus salsibiostraticola</name>
    <dbReference type="NCBI Taxonomy" id="1282737"/>
    <lineage>
        <taxon>Bacteria</taxon>
        <taxon>Bacillati</taxon>
        <taxon>Actinomycetota</taxon>
        <taxon>Actinomycetes</taxon>
        <taxon>Actinomycetales</taxon>
        <taxon>Actinomycetaceae</taxon>
        <taxon>Flaviflexus</taxon>
    </lineage>
</organism>
<dbReference type="GO" id="GO:0016301">
    <property type="term" value="F:kinase activity"/>
    <property type="evidence" value="ECO:0007669"/>
    <property type="project" value="UniProtKB-KW"/>
</dbReference>
<dbReference type="InterPro" id="IPR011009">
    <property type="entry name" value="Kinase-like_dom_sf"/>
</dbReference>
<evidence type="ECO:0000313" key="1">
    <source>
        <dbReference type="EMBL" id="AZN29634.1"/>
    </source>
</evidence>
<dbReference type="AlphaFoldDB" id="A0A3S8Z856"/>
<dbReference type="Pfam" id="PF04655">
    <property type="entry name" value="APH_6_hur"/>
    <property type="match status" value="1"/>
</dbReference>
<sequence length="337" mass="37389">MRQDPHGRGIQPERHGLDLLIPDDFAALLRDRPADRLLSPAYPRHGTTGAEWLEVLPAIVAKSMRRWDLMLDGSSSTPVRTGQTALVLDVLTQSGAPAILKISWPFVEAAFEHLALREWDGRGMVRLEAAEPKDYALLLERLDADRELSAMGILESCEVIGTLIRTLDRPAHARFESLVERSVRWEDEMKAANPRVPRRLIAQARSHMTDLIADLTSGSADGGRLIDTDLHDRNVLAPLDSGRGDWLAIDPQAAAGEPAFAVAPMMWNRFSETTRAHSPRAHVRMRAGIISDAAGLDEDRVRAWTFVRLVLNAIDVAHEGDNETLTRSIALAKMFDQ</sequence>